<evidence type="ECO:0000313" key="2">
    <source>
        <dbReference type="Proteomes" id="UP000499080"/>
    </source>
</evidence>
<dbReference type="EMBL" id="BGPR01195668">
    <property type="protein sequence ID" value="GBN03766.1"/>
    <property type="molecule type" value="Genomic_DNA"/>
</dbReference>
<name>A0A4Y2KR25_ARAVE</name>
<protein>
    <submittedName>
        <fullName evidence="1">Uncharacterized protein</fullName>
    </submittedName>
</protein>
<organism evidence="1 2">
    <name type="scientific">Araneus ventricosus</name>
    <name type="common">Orbweaver spider</name>
    <name type="synonym">Epeira ventricosa</name>
    <dbReference type="NCBI Taxonomy" id="182803"/>
    <lineage>
        <taxon>Eukaryota</taxon>
        <taxon>Metazoa</taxon>
        <taxon>Ecdysozoa</taxon>
        <taxon>Arthropoda</taxon>
        <taxon>Chelicerata</taxon>
        <taxon>Arachnida</taxon>
        <taxon>Araneae</taxon>
        <taxon>Araneomorphae</taxon>
        <taxon>Entelegynae</taxon>
        <taxon>Araneoidea</taxon>
        <taxon>Araneidae</taxon>
        <taxon>Araneus</taxon>
    </lineage>
</organism>
<dbReference type="AlphaFoldDB" id="A0A4Y2KR25"/>
<comment type="caution">
    <text evidence="1">The sequence shown here is derived from an EMBL/GenBank/DDBJ whole genome shotgun (WGS) entry which is preliminary data.</text>
</comment>
<proteinExistence type="predicted"/>
<dbReference type="Proteomes" id="UP000499080">
    <property type="component" value="Unassembled WGS sequence"/>
</dbReference>
<keyword evidence="2" id="KW-1185">Reference proteome</keyword>
<accession>A0A4Y2KR25</accession>
<reference evidence="1 2" key="1">
    <citation type="journal article" date="2019" name="Sci. Rep.">
        <title>Orb-weaving spider Araneus ventricosus genome elucidates the spidroin gene catalogue.</title>
        <authorList>
            <person name="Kono N."/>
            <person name="Nakamura H."/>
            <person name="Ohtoshi R."/>
            <person name="Moran D.A.P."/>
            <person name="Shinohara A."/>
            <person name="Yoshida Y."/>
            <person name="Fujiwara M."/>
            <person name="Mori M."/>
            <person name="Tomita M."/>
            <person name="Arakawa K."/>
        </authorList>
    </citation>
    <scope>NUCLEOTIDE SEQUENCE [LARGE SCALE GENOMIC DNA]</scope>
</reference>
<feature type="non-terminal residue" evidence="1">
    <location>
        <position position="1"/>
    </location>
</feature>
<evidence type="ECO:0000313" key="1">
    <source>
        <dbReference type="EMBL" id="GBN03766.1"/>
    </source>
</evidence>
<sequence>GEFQVRNLIPPKIRRVCGPSVGMLNPTQRVRCPPAGVTWKPLELCAA</sequence>
<gene>
    <name evidence="1" type="ORF">AVEN_34243_1</name>
</gene>